<feature type="transmembrane region" description="Helical" evidence="1">
    <location>
        <begin position="12"/>
        <end position="31"/>
    </location>
</feature>
<evidence type="ECO:0000313" key="2">
    <source>
        <dbReference type="EMBL" id="HIY88698.1"/>
    </source>
</evidence>
<keyword evidence="1" id="KW-1133">Transmembrane helix</keyword>
<keyword evidence="1" id="KW-0812">Transmembrane</keyword>
<gene>
    <name evidence="2" type="ORF">H9824_08350</name>
</gene>
<reference evidence="2" key="1">
    <citation type="journal article" date="2021" name="PeerJ">
        <title>Extensive microbial diversity within the chicken gut microbiome revealed by metagenomics and culture.</title>
        <authorList>
            <person name="Gilroy R."/>
            <person name="Ravi A."/>
            <person name="Getino M."/>
            <person name="Pursley I."/>
            <person name="Horton D.L."/>
            <person name="Alikhan N.F."/>
            <person name="Baker D."/>
            <person name="Gharbi K."/>
            <person name="Hall N."/>
            <person name="Watson M."/>
            <person name="Adriaenssens E.M."/>
            <person name="Foster-Nyarko E."/>
            <person name="Jarju S."/>
            <person name="Secka A."/>
            <person name="Antonio M."/>
            <person name="Oren A."/>
            <person name="Chaudhuri R.R."/>
            <person name="La Ragione R."/>
            <person name="Hildebrand F."/>
            <person name="Pallen M.J."/>
        </authorList>
    </citation>
    <scope>NUCLEOTIDE SEQUENCE</scope>
    <source>
        <strain evidence="2">Gambia2-208</strain>
    </source>
</reference>
<organism evidence="2 3">
    <name type="scientific">Candidatus Bacteroides pullicola</name>
    <dbReference type="NCBI Taxonomy" id="2838475"/>
    <lineage>
        <taxon>Bacteria</taxon>
        <taxon>Pseudomonadati</taxon>
        <taxon>Bacteroidota</taxon>
        <taxon>Bacteroidia</taxon>
        <taxon>Bacteroidales</taxon>
        <taxon>Bacteroidaceae</taxon>
        <taxon>Bacteroides</taxon>
    </lineage>
</organism>
<sequence length="312" mass="34398">MAGRTLQQRLTSGRYTLPVALLVAVACRLAVQPGTEDVLRLWVGLSVHALTAWVLIVLNNAYGLVRQRASLQSAVYLLLVSLGPDLYGLQAGHVVGLAVAGSLFFLFRAYRSLSAPADLFLSMACLGVGCLVVPRLVFFMPVYWIGAYSLQALSARSFFGSLLGWMFPFWFLLGHAWFYGEMELFTTPFLGMVRFDPLFQGLGVGQWATLGYLAALLLVSGGYMLGYGRDEKIRTRCCLRFMMGAGVCFLVAMVLQPSLYVSLMPALAVCVSVPACRLFVLTRSRAANVVFHVFLWTGLLVFLGNLYLHYRS</sequence>
<feature type="transmembrane region" description="Helical" evidence="1">
    <location>
        <begin position="119"/>
        <end position="146"/>
    </location>
</feature>
<keyword evidence="1" id="KW-0472">Membrane</keyword>
<name>A0A9D1ZJ31_9BACE</name>
<feature type="transmembrane region" description="Helical" evidence="1">
    <location>
        <begin position="43"/>
        <end position="65"/>
    </location>
</feature>
<feature type="transmembrane region" description="Helical" evidence="1">
    <location>
        <begin position="237"/>
        <end position="255"/>
    </location>
</feature>
<reference evidence="2" key="2">
    <citation type="submission" date="2021-04" db="EMBL/GenBank/DDBJ databases">
        <authorList>
            <person name="Gilroy R."/>
        </authorList>
    </citation>
    <scope>NUCLEOTIDE SEQUENCE</scope>
    <source>
        <strain evidence="2">Gambia2-208</strain>
    </source>
</reference>
<dbReference type="PROSITE" id="PS51257">
    <property type="entry name" value="PROKAR_LIPOPROTEIN"/>
    <property type="match status" value="1"/>
</dbReference>
<accession>A0A9D1ZJ31</accession>
<comment type="caution">
    <text evidence="2">The sequence shown here is derived from an EMBL/GenBank/DDBJ whole genome shotgun (WGS) entry which is preliminary data.</text>
</comment>
<protein>
    <recommendedName>
        <fullName evidence="4">Transmembrane protein</fullName>
    </recommendedName>
</protein>
<evidence type="ECO:0008006" key="4">
    <source>
        <dbReference type="Google" id="ProtNLM"/>
    </source>
</evidence>
<feature type="transmembrane region" description="Helical" evidence="1">
    <location>
        <begin position="261"/>
        <end position="280"/>
    </location>
</feature>
<feature type="transmembrane region" description="Helical" evidence="1">
    <location>
        <begin position="289"/>
        <end position="310"/>
    </location>
</feature>
<evidence type="ECO:0000313" key="3">
    <source>
        <dbReference type="Proteomes" id="UP000886851"/>
    </source>
</evidence>
<feature type="transmembrane region" description="Helical" evidence="1">
    <location>
        <begin position="158"/>
        <end position="178"/>
    </location>
</feature>
<feature type="transmembrane region" description="Helical" evidence="1">
    <location>
        <begin position="198"/>
        <end position="225"/>
    </location>
</feature>
<dbReference type="Proteomes" id="UP000886851">
    <property type="component" value="Unassembled WGS sequence"/>
</dbReference>
<proteinExistence type="predicted"/>
<dbReference type="AlphaFoldDB" id="A0A9D1ZJ31"/>
<evidence type="ECO:0000256" key="1">
    <source>
        <dbReference type="SAM" id="Phobius"/>
    </source>
</evidence>
<dbReference type="EMBL" id="DXCV01000056">
    <property type="protein sequence ID" value="HIY88698.1"/>
    <property type="molecule type" value="Genomic_DNA"/>
</dbReference>
<feature type="transmembrane region" description="Helical" evidence="1">
    <location>
        <begin position="86"/>
        <end position="107"/>
    </location>
</feature>